<comment type="subcellular location">
    <subcellularLocation>
        <location evidence="2">Secreted</location>
    </subcellularLocation>
</comment>
<dbReference type="PANTHER" id="PTHR45713:SF8">
    <property type="entry name" value="SI:CH211-215K15.4"/>
    <property type="match status" value="1"/>
</dbReference>
<protein>
    <submittedName>
        <fullName evidence="11">Si:ch211-215k15.4</fullName>
    </submittedName>
</protein>
<evidence type="ECO:0000256" key="7">
    <source>
        <dbReference type="ARBA" id="ARBA00022734"/>
    </source>
</evidence>
<comment type="function">
    <text evidence="1">Acts as a defensive agent. Recognizes blood group fucosylated oligosaccharides including A, B, H and Lewis B-type antigens. Does not recognize Lewis A antigen and has low affinity for monovalent haptens.</text>
</comment>
<evidence type="ECO:0000313" key="12">
    <source>
        <dbReference type="Proteomes" id="UP000472263"/>
    </source>
</evidence>
<dbReference type="AlphaFoldDB" id="A0A667XWB8"/>
<evidence type="ECO:0000256" key="5">
    <source>
        <dbReference type="ARBA" id="ARBA00022525"/>
    </source>
</evidence>
<dbReference type="Proteomes" id="UP000472263">
    <property type="component" value="Chromosome 16"/>
</dbReference>
<evidence type="ECO:0000256" key="2">
    <source>
        <dbReference type="ARBA" id="ARBA00004613"/>
    </source>
</evidence>
<proteinExistence type="inferred from homology"/>
<reference evidence="11" key="3">
    <citation type="submission" date="2025-09" db="UniProtKB">
        <authorList>
            <consortium name="Ensembl"/>
        </authorList>
    </citation>
    <scope>IDENTIFICATION</scope>
</reference>
<evidence type="ECO:0000256" key="9">
    <source>
        <dbReference type="ARBA" id="ARBA00023157"/>
    </source>
</evidence>
<keyword evidence="9" id="KW-1015">Disulfide bond</keyword>
<accession>A0A667XWB8</accession>
<dbReference type="Ensembl" id="ENSMMDT00005016775.1">
    <property type="protein sequence ID" value="ENSMMDP00005016349.1"/>
    <property type="gene ID" value="ENSMMDG00005008233.1"/>
</dbReference>
<keyword evidence="6" id="KW-0479">Metal-binding</keyword>
<feature type="domain" description="Fucolectin tachylectin-4 pentraxin-1" evidence="10">
    <location>
        <begin position="154"/>
        <end position="296"/>
    </location>
</feature>
<dbReference type="GO" id="GO:0005576">
    <property type="term" value="C:extracellular region"/>
    <property type="evidence" value="ECO:0007669"/>
    <property type="project" value="UniProtKB-SubCell"/>
</dbReference>
<evidence type="ECO:0000256" key="8">
    <source>
        <dbReference type="ARBA" id="ARBA00022837"/>
    </source>
</evidence>
<evidence type="ECO:0000256" key="4">
    <source>
        <dbReference type="ARBA" id="ARBA00011233"/>
    </source>
</evidence>
<name>A0A667XWB8_9TELE</name>
<feature type="domain" description="Fucolectin tachylectin-4 pentraxin-1" evidence="10">
    <location>
        <begin position="4"/>
        <end position="152"/>
    </location>
</feature>
<sequence>SQKKKNLALRGKATQSNLINNPWASYSAASNAIDGNRESRLDAGSCSCTDSHAYPWWRVDLLDTFIITSIIITNRGDCCPERLNGAQVYVGNSLEQNGAGNPLAGVISHIPAGESLPLSLTRGMEGRYVTVRLPRTGHLTLCEVEVYGYRAPTGENVALQGKATQSSTHSFGVPYNAIDGNRDSTWEHASCSHTQAQLNPWWRLDLITTHKVFSVNVTNRNIAPHELNGAEIRIGNSLENNGNNNPRCAVISHIPPGFTYGFQCHGMEGRYVNIVNPGTRKHVIMCEVEVYGSSLD</sequence>
<dbReference type="GO" id="GO:0046872">
    <property type="term" value="F:metal ion binding"/>
    <property type="evidence" value="ECO:0007669"/>
    <property type="project" value="UniProtKB-KW"/>
</dbReference>
<dbReference type="SMART" id="SM00607">
    <property type="entry name" value="FTP"/>
    <property type="match status" value="2"/>
</dbReference>
<organism evidence="11 12">
    <name type="scientific">Myripristis murdjan</name>
    <name type="common">pinecone soldierfish</name>
    <dbReference type="NCBI Taxonomy" id="586833"/>
    <lineage>
        <taxon>Eukaryota</taxon>
        <taxon>Metazoa</taxon>
        <taxon>Chordata</taxon>
        <taxon>Craniata</taxon>
        <taxon>Vertebrata</taxon>
        <taxon>Euteleostomi</taxon>
        <taxon>Actinopterygii</taxon>
        <taxon>Neopterygii</taxon>
        <taxon>Teleostei</taxon>
        <taxon>Neoteleostei</taxon>
        <taxon>Acanthomorphata</taxon>
        <taxon>Holocentriformes</taxon>
        <taxon>Holocentridae</taxon>
        <taxon>Myripristis</taxon>
    </lineage>
</organism>
<dbReference type="PANTHER" id="PTHR45713">
    <property type="entry name" value="FTP DOMAIN-CONTAINING PROTEIN"/>
    <property type="match status" value="1"/>
</dbReference>
<comment type="similarity">
    <text evidence="3">Belongs to the fucolectin family.</text>
</comment>
<dbReference type="GO" id="GO:0010185">
    <property type="term" value="P:regulation of cellular defense response"/>
    <property type="evidence" value="ECO:0007669"/>
    <property type="project" value="UniProtKB-ARBA"/>
</dbReference>
<reference evidence="11" key="1">
    <citation type="submission" date="2019-06" db="EMBL/GenBank/DDBJ databases">
        <authorList>
            <consortium name="Wellcome Sanger Institute Data Sharing"/>
        </authorList>
    </citation>
    <scope>NUCLEOTIDE SEQUENCE [LARGE SCALE GENOMIC DNA]</scope>
</reference>
<dbReference type="InterPro" id="IPR051941">
    <property type="entry name" value="BG_Antigen-Binding_Lectin"/>
</dbReference>
<keyword evidence="8" id="KW-0106">Calcium</keyword>
<keyword evidence="12" id="KW-1185">Reference proteome</keyword>
<evidence type="ECO:0000259" key="10">
    <source>
        <dbReference type="SMART" id="SM00607"/>
    </source>
</evidence>
<evidence type="ECO:0000313" key="11">
    <source>
        <dbReference type="Ensembl" id="ENSMMDP00005016349.1"/>
    </source>
</evidence>
<dbReference type="InterPro" id="IPR008979">
    <property type="entry name" value="Galactose-bd-like_sf"/>
</dbReference>
<dbReference type="Pfam" id="PF22633">
    <property type="entry name" value="F5_F8_type_C_2"/>
    <property type="match status" value="2"/>
</dbReference>
<evidence type="ECO:0000256" key="3">
    <source>
        <dbReference type="ARBA" id="ARBA00010147"/>
    </source>
</evidence>
<dbReference type="GO" id="GO:0001868">
    <property type="term" value="P:regulation of complement activation, lectin pathway"/>
    <property type="evidence" value="ECO:0007669"/>
    <property type="project" value="UniProtKB-ARBA"/>
</dbReference>
<dbReference type="InterPro" id="IPR006585">
    <property type="entry name" value="FTP1"/>
</dbReference>
<keyword evidence="7" id="KW-0430">Lectin</keyword>
<dbReference type="GO" id="GO:0042806">
    <property type="term" value="F:fucose binding"/>
    <property type="evidence" value="ECO:0007669"/>
    <property type="project" value="UniProtKB-ARBA"/>
</dbReference>
<dbReference type="Gene3D" id="2.60.120.260">
    <property type="entry name" value="Galactose-binding domain-like"/>
    <property type="match status" value="2"/>
</dbReference>
<dbReference type="GeneTree" id="ENSGT01060000248575"/>
<reference evidence="11" key="2">
    <citation type="submission" date="2025-08" db="UniProtKB">
        <authorList>
            <consortium name="Ensembl"/>
        </authorList>
    </citation>
    <scope>IDENTIFICATION</scope>
</reference>
<keyword evidence="5" id="KW-0964">Secreted</keyword>
<dbReference type="SUPFAM" id="SSF49785">
    <property type="entry name" value="Galactose-binding domain-like"/>
    <property type="match status" value="2"/>
</dbReference>
<evidence type="ECO:0000256" key="6">
    <source>
        <dbReference type="ARBA" id="ARBA00022723"/>
    </source>
</evidence>
<comment type="subunit">
    <text evidence="4">Homotrimer.</text>
</comment>
<evidence type="ECO:0000256" key="1">
    <source>
        <dbReference type="ARBA" id="ARBA00002219"/>
    </source>
</evidence>